<dbReference type="Gene3D" id="3.40.50.800">
    <property type="entry name" value="Anticodon-binding domain"/>
    <property type="match status" value="1"/>
</dbReference>
<comment type="subunit">
    <text evidence="2 12">Homodimer.</text>
</comment>
<comment type="catalytic activity">
    <reaction evidence="9 12">
        <text>tRNA(Pro) + L-proline + ATP = L-prolyl-tRNA(Pro) + AMP + diphosphate</text>
        <dbReference type="Rhea" id="RHEA:14305"/>
        <dbReference type="Rhea" id="RHEA-COMP:9700"/>
        <dbReference type="Rhea" id="RHEA-COMP:9702"/>
        <dbReference type="ChEBI" id="CHEBI:30616"/>
        <dbReference type="ChEBI" id="CHEBI:33019"/>
        <dbReference type="ChEBI" id="CHEBI:60039"/>
        <dbReference type="ChEBI" id="CHEBI:78442"/>
        <dbReference type="ChEBI" id="CHEBI:78532"/>
        <dbReference type="ChEBI" id="CHEBI:456215"/>
        <dbReference type="EC" id="6.1.1.15"/>
    </reaction>
</comment>
<gene>
    <name evidence="12" type="primary">proS</name>
    <name evidence="14" type="ORF">HNQ81_002088</name>
</gene>
<dbReference type="Pfam" id="PF03129">
    <property type="entry name" value="HGTP_anticodon"/>
    <property type="match status" value="1"/>
</dbReference>
<dbReference type="RefSeq" id="WP_183351012.1">
    <property type="nucleotide sequence ID" value="NZ_JACHEO010000011.1"/>
</dbReference>
<dbReference type="PROSITE" id="PS50862">
    <property type="entry name" value="AA_TRNA_LIGASE_II"/>
    <property type="match status" value="1"/>
</dbReference>
<dbReference type="InterPro" id="IPR036621">
    <property type="entry name" value="Anticodon-bd_dom_sf"/>
</dbReference>
<dbReference type="NCBIfam" id="TIGR00409">
    <property type="entry name" value="proS_fam_II"/>
    <property type="match status" value="1"/>
</dbReference>
<keyword evidence="8 12" id="KW-0030">Aminoacyl-tRNA synthetase</keyword>
<dbReference type="EC" id="6.1.1.15" evidence="12"/>
<dbReference type="InterPro" id="IPR044140">
    <property type="entry name" value="ProRS_anticodon_short"/>
</dbReference>
<evidence type="ECO:0000313" key="15">
    <source>
        <dbReference type="Proteomes" id="UP000539642"/>
    </source>
</evidence>
<evidence type="ECO:0000256" key="6">
    <source>
        <dbReference type="ARBA" id="ARBA00022840"/>
    </source>
</evidence>
<dbReference type="GO" id="GO:0006433">
    <property type="term" value="P:prolyl-tRNA aminoacylation"/>
    <property type="evidence" value="ECO:0007669"/>
    <property type="project" value="UniProtKB-UniRule"/>
</dbReference>
<reference evidence="14 15" key="1">
    <citation type="submission" date="2020-08" db="EMBL/GenBank/DDBJ databases">
        <title>Genomic Encyclopedia of Type Strains, Phase IV (KMG-IV): sequencing the most valuable type-strain genomes for metagenomic binning, comparative biology and taxonomic classification.</title>
        <authorList>
            <person name="Goeker M."/>
        </authorList>
    </citation>
    <scope>NUCLEOTIDE SEQUENCE [LARGE SCALE GENOMIC DNA]</scope>
    <source>
        <strain evidence="14 15">DSM 28570</strain>
    </source>
</reference>
<evidence type="ECO:0000256" key="9">
    <source>
        <dbReference type="ARBA" id="ARBA00047671"/>
    </source>
</evidence>
<dbReference type="GO" id="GO:0002161">
    <property type="term" value="F:aminoacyl-tRNA deacylase activity"/>
    <property type="evidence" value="ECO:0007669"/>
    <property type="project" value="InterPro"/>
</dbReference>
<keyword evidence="5 12" id="KW-0547">Nucleotide-binding</keyword>
<proteinExistence type="inferred from homology"/>
<dbReference type="AlphaFoldDB" id="A0A840UU97"/>
<dbReference type="PANTHER" id="PTHR42753:SF2">
    <property type="entry name" value="PROLINE--TRNA LIGASE"/>
    <property type="match status" value="1"/>
</dbReference>
<dbReference type="SUPFAM" id="SSF55826">
    <property type="entry name" value="YbaK/ProRS associated domain"/>
    <property type="match status" value="1"/>
</dbReference>
<dbReference type="CDD" id="cd04334">
    <property type="entry name" value="ProRS-INS"/>
    <property type="match status" value="1"/>
</dbReference>
<dbReference type="InterPro" id="IPR004154">
    <property type="entry name" value="Anticodon-bd"/>
</dbReference>
<dbReference type="InterPro" id="IPR050062">
    <property type="entry name" value="Pro-tRNA_synthetase"/>
</dbReference>
<evidence type="ECO:0000256" key="4">
    <source>
        <dbReference type="ARBA" id="ARBA00022598"/>
    </source>
</evidence>
<dbReference type="GO" id="GO:0005524">
    <property type="term" value="F:ATP binding"/>
    <property type="evidence" value="ECO:0007669"/>
    <property type="project" value="UniProtKB-UniRule"/>
</dbReference>
<comment type="subcellular location">
    <subcellularLocation>
        <location evidence="1 12">Cytoplasm</location>
    </subcellularLocation>
</comment>
<dbReference type="Pfam" id="PF04073">
    <property type="entry name" value="tRNA_edit"/>
    <property type="match status" value="1"/>
</dbReference>
<evidence type="ECO:0000259" key="13">
    <source>
        <dbReference type="PROSITE" id="PS50862"/>
    </source>
</evidence>
<dbReference type="SUPFAM" id="SSF55681">
    <property type="entry name" value="Class II aaRS and biotin synthetases"/>
    <property type="match status" value="1"/>
</dbReference>
<dbReference type="InterPro" id="IPR023717">
    <property type="entry name" value="Pro-tRNA-Synthase_IIa_type1"/>
</dbReference>
<keyword evidence="7 12" id="KW-0648">Protein biosynthesis</keyword>
<dbReference type="PRINTS" id="PR01046">
    <property type="entry name" value="TRNASYNTHPRO"/>
</dbReference>
<evidence type="ECO:0000256" key="3">
    <source>
        <dbReference type="ARBA" id="ARBA00022490"/>
    </source>
</evidence>
<evidence type="ECO:0000256" key="8">
    <source>
        <dbReference type="ARBA" id="ARBA00023146"/>
    </source>
</evidence>
<evidence type="ECO:0000256" key="11">
    <source>
        <dbReference type="ARBA" id="ARBA00060755"/>
    </source>
</evidence>
<keyword evidence="4 12" id="KW-0436">Ligase</keyword>
<comment type="caution">
    <text evidence="14">The sequence shown here is derived from an EMBL/GenBank/DDBJ whole genome shotgun (WGS) entry which is preliminary data.</text>
</comment>
<dbReference type="SUPFAM" id="SSF52954">
    <property type="entry name" value="Class II aaRS ABD-related"/>
    <property type="match status" value="1"/>
</dbReference>
<comment type="similarity">
    <text evidence="11 12">Belongs to the class-II aminoacyl-tRNA synthetase family. ProS type 1 subfamily.</text>
</comment>
<dbReference type="Pfam" id="PF00587">
    <property type="entry name" value="tRNA-synt_2b"/>
    <property type="match status" value="1"/>
</dbReference>
<dbReference type="InterPro" id="IPR004500">
    <property type="entry name" value="Pro-tRNA-synth_IIa_bac-type"/>
</dbReference>
<dbReference type="InterPro" id="IPR033730">
    <property type="entry name" value="ProRS_core_prok"/>
</dbReference>
<dbReference type="PIRSF" id="PIRSF001535">
    <property type="entry name" value="ProRS_1"/>
    <property type="match status" value="1"/>
</dbReference>
<keyword evidence="15" id="KW-1185">Reference proteome</keyword>
<evidence type="ECO:0000256" key="2">
    <source>
        <dbReference type="ARBA" id="ARBA00011738"/>
    </source>
</evidence>
<dbReference type="PANTHER" id="PTHR42753">
    <property type="entry name" value="MITOCHONDRIAL RIBOSOME PROTEIN L39/PROLYL-TRNA LIGASE FAMILY MEMBER"/>
    <property type="match status" value="1"/>
</dbReference>
<dbReference type="GO" id="GO:0005829">
    <property type="term" value="C:cytosol"/>
    <property type="evidence" value="ECO:0007669"/>
    <property type="project" value="TreeGrafter"/>
</dbReference>
<evidence type="ECO:0000256" key="5">
    <source>
        <dbReference type="ARBA" id="ARBA00022741"/>
    </source>
</evidence>
<dbReference type="InterPro" id="IPR045864">
    <property type="entry name" value="aa-tRNA-synth_II/BPL/LPL"/>
</dbReference>
<dbReference type="Proteomes" id="UP000539642">
    <property type="component" value="Unassembled WGS sequence"/>
</dbReference>
<evidence type="ECO:0000256" key="10">
    <source>
        <dbReference type="ARBA" id="ARBA00053664"/>
    </source>
</evidence>
<dbReference type="InterPro" id="IPR002316">
    <property type="entry name" value="Pro-tRNA-ligase_IIa"/>
</dbReference>
<comment type="function">
    <text evidence="10 12">Catalyzes the attachment of proline to tRNA(Pro) in a two-step reaction: proline is first activated by ATP to form Pro-AMP and then transferred to the acceptor end of tRNA(Pro). As ProRS can inadvertently accommodate and process non-cognate amino acids such as alanine and cysteine, to avoid such errors it has two additional distinct editing activities against alanine. One activity is designated as 'pretransfer' editing and involves the tRNA(Pro)-independent hydrolysis of activated Ala-AMP. The other activity is designated 'posttransfer' editing and involves deacylation of mischarged Ala-tRNA(Pro). The misacylated Cys-tRNA(Pro) is not edited by ProRS.</text>
</comment>
<dbReference type="CDD" id="cd00861">
    <property type="entry name" value="ProRS_anticodon_short"/>
    <property type="match status" value="1"/>
</dbReference>
<feature type="domain" description="Aminoacyl-transfer RNA synthetases class-II family profile" evidence="13">
    <location>
        <begin position="38"/>
        <end position="463"/>
    </location>
</feature>
<keyword evidence="6 12" id="KW-0067">ATP-binding</keyword>
<dbReference type="InterPro" id="IPR036754">
    <property type="entry name" value="YbaK/aa-tRNA-synt-asso_dom_sf"/>
</dbReference>
<name>A0A840UU97_9BACT</name>
<evidence type="ECO:0000256" key="7">
    <source>
        <dbReference type="ARBA" id="ARBA00022917"/>
    </source>
</evidence>
<sequence>MRYSQLFLPTLKETPAEAEVVSHRLMLRAGFIRKLSAGVYTYLPYGLAALRRVEQIVREEMNRAGAQELLMPMVQPADLWKETGRYDKYGPELLRFVDRHERESCLGPTHEEVITDIVRRELHSYRDLPVNFYQIQSKFRDEIRPRFGLMRGREFVMKDAYSFDVSDEQAEASYMKMFEAYRRIFTRCGLNFRAVQADSGAIGGNFSHEFMVLAKTGEDTIVVCTACEYAANMEKAEVRMPATIEVEPMLDTEKVETPGKRKVESVCESLGIPPSRLIKTMIYLADGLPVAVLVRGDREVEEVKLKNLLQVADVELADDKQAFDATGVPTGYIGPVGLGLRVVADQEVALMRNAVTGANQKNYHLKNVNPGRDFQAEAFTDLRQITTDDPCPVCGGCLELTEGIEVGHIFKLGTSYSEKMQAMFQDSDGSEKPFVMGCYGIGVSRVVAAAIEQNHDDNGIIFPVPLAPFKAIILDLDPRDERIDGAAQDLYRGLTAKGIEVLLDDRDERPGAKFKDADLLGIPYRITVGKKYLQDGFVELRERKGGEVEELSPEQLLTVLPPRIAEAINR</sequence>
<evidence type="ECO:0000313" key="14">
    <source>
        <dbReference type="EMBL" id="MBB5348353.1"/>
    </source>
</evidence>
<dbReference type="FunFam" id="3.30.930.10:FF:000065">
    <property type="entry name" value="Proline--tRNA ligase"/>
    <property type="match status" value="1"/>
</dbReference>
<organism evidence="14 15">
    <name type="scientific">Desulfoprunum benzoelyticum</name>
    <dbReference type="NCBI Taxonomy" id="1506996"/>
    <lineage>
        <taxon>Bacteria</taxon>
        <taxon>Pseudomonadati</taxon>
        <taxon>Thermodesulfobacteriota</taxon>
        <taxon>Desulfobulbia</taxon>
        <taxon>Desulfobulbales</taxon>
        <taxon>Desulfobulbaceae</taxon>
        <taxon>Desulfoprunum</taxon>
    </lineage>
</organism>
<dbReference type="HAMAP" id="MF_01569">
    <property type="entry name" value="Pro_tRNA_synth_type1"/>
    <property type="match status" value="1"/>
</dbReference>
<evidence type="ECO:0000256" key="12">
    <source>
        <dbReference type="HAMAP-Rule" id="MF_01569"/>
    </source>
</evidence>
<dbReference type="InterPro" id="IPR006195">
    <property type="entry name" value="aa-tRNA-synth_II"/>
</dbReference>
<evidence type="ECO:0000256" key="1">
    <source>
        <dbReference type="ARBA" id="ARBA00004496"/>
    </source>
</evidence>
<dbReference type="FunFam" id="3.30.930.10:FF:000066">
    <property type="entry name" value="Proline--tRNA ligase"/>
    <property type="match status" value="1"/>
</dbReference>
<accession>A0A840UU97</accession>
<dbReference type="Gene3D" id="3.30.930.10">
    <property type="entry name" value="Bira Bifunctional Protein, Domain 2"/>
    <property type="match status" value="2"/>
</dbReference>
<comment type="domain">
    <text evidence="12">Consists of three domains: the N-terminal catalytic domain, the editing domain and the C-terminal anticodon-binding domain.</text>
</comment>
<dbReference type="NCBIfam" id="NF006625">
    <property type="entry name" value="PRK09194.1"/>
    <property type="match status" value="1"/>
</dbReference>
<protein>
    <recommendedName>
        <fullName evidence="12">Proline--tRNA ligase</fullName>
        <ecNumber evidence="12">6.1.1.15</ecNumber>
    </recommendedName>
    <alternativeName>
        <fullName evidence="12">Prolyl-tRNA synthetase</fullName>
        <shortName evidence="12">ProRS</shortName>
    </alternativeName>
</protein>
<dbReference type="GO" id="GO:0004827">
    <property type="term" value="F:proline-tRNA ligase activity"/>
    <property type="evidence" value="ECO:0007669"/>
    <property type="project" value="UniProtKB-UniRule"/>
</dbReference>
<dbReference type="InterPro" id="IPR007214">
    <property type="entry name" value="YbaK/aa-tRNA-synth-assoc-dom"/>
</dbReference>
<keyword evidence="3 12" id="KW-0963">Cytoplasm</keyword>
<dbReference type="InterPro" id="IPR002314">
    <property type="entry name" value="aa-tRNA-synt_IIb"/>
</dbReference>
<dbReference type="CDD" id="cd00779">
    <property type="entry name" value="ProRS_core_prok"/>
    <property type="match status" value="1"/>
</dbReference>
<dbReference type="EMBL" id="JACHEO010000011">
    <property type="protein sequence ID" value="MBB5348353.1"/>
    <property type="molecule type" value="Genomic_DNA"/>
</dbReference>